<feature type="domain" description="HTH lysR-type" evidence="5">
    <location>
        <begin position="4"/>
        <end position="61"/>
    </location>
</feature>
<dbReference type="GO" id="GO:0003700">
    <property type="term" value="F:DNA-binding transcription factor activity"/>
    <property type="evidence" value="ECO:0007669"/>
    <property type="project" value="InterPro"/>
</dbReference>
<gene>
    <name evidence="6" type="ORF">SAMN04490356_1810</name>
</gene>
<name>A0A1H4MH02_STRMJ</name>
<evidence type="ECO:0000256" key="3">
    <source>
        <dbReference type="ARBA" id="ARBA00023125"/>
    </source>
</evidence>
<evidence type="ECO:0000256" key="4">
    <source>
        <dbReference type="ARBA" id="ARBA00023163"/>
    </source>
</evidence>
<evidence type="ECO:0000259" key="5">
    <source>
        <dbReference type="PROSITE" id="PS50931"/>
    </source>
</evidence>
<dbReference type="PROSITE" id="PS50931">
    <property type="entry name" value="HTH_LYSR"/>
    <property type="match status" value="1"/>
</dbReference>
<sequence>MAELSLTGLRVVRAVVDTGSFTAAADALGYTQSAVSRQVAAMEAAAGAPLFVRGARGVTPSPAGMVLARRAATVLSEIDAVGADLAGLTDHVTGRVSVAAFPSAAAVLVPRTLARLRNDHPALIVEFGEASSPTQLRQLRAHRIDVAVIGVGADLPAYAFEGLRRDLLLDGGLLLAVPANHRFAGRGTIPVTELRDEPWIVGKGLRDDPQFGAWPTLDRPRIAYAAREWPTRLGLVATGLGIAVLPEVAAAAIPAGVRTVRVEDPAWLGRAMVAVTARDRSPEVAATVEALRQEAAQLRAEP</sequence>
<comment type="similarity">
    <text evidence="1">Belongs to the LysR transcriptional regulatory family.</text>
</comment>
<dbReference type="PRINTS" id="PR00039">
    <property type="entry name" value="HTHLYSR"/>
</dbReference>
<dbReference type="Pfam" id="PF00126">
    <property type="entry name" value="HTH_1"/>
    <property type="match status" value="1"/>
</dbReference>
<dbReference type="GO" id="GO:0003677">
    <property type="term" value="F:DNA binding"/>
    <property type="evidence" value="ECO:0007669"/>
    <property type="project" value="UniProtKB-KW"/>
</dbReference>
<dbReference type="Pfam" id="PF03466">
    <property type="entry name" value="LysR_substrate"/>
    <property type="match status" value="1"/>
</dbReference>
<dbReference type="InterPro" id="IPR036390">
    <property type="entry name" value="WH_DNA-bd_sf"/>
</dbReference>
<evidence type="ECO:0000256" key="1">
    <source>
        <dbReference type="ARBA" id="ARBA00009437"/>
    </source>
</evidence>
<keyword evidence="3 6" id="KW-0238">DNA-binding</keyword>
<evidence type="ECO:0000313" key="7">
    <source>
        <dbReference type="Proteomes" id="UP000198609"/>
    </source>
</evidence>
<protein>
    <submittedName>
        <fullName evidence="6">DNA-binding transcriptional regulator, LysR family</fullName>
    </submittedName>
</protein>
<accession>A0A1H4MH02</accession>
<dbReference type="InterPro" id="IPR036388">
    <property type="entry name" value="WH-like_DNA-bd_sf"/>
</dbReference>
<dbReference type="Gene3D" id="3.40.190.10">
    <property type="entry name" value="Periplasmic binding protein-like II"/>
    <property type="match status" value="2"/>
</dbReference>
<evidence type="ECO:0000313" key="6">
    <source>
        <dbReference type="EMBL" id="SEB82269.1"/>
    </source>
</evidence>
<dbReference type="GO" id="GO:0032993">
    <property type="term" value="C:protein-DNA complex"/>
    <property type="evidence" value="ECO:0007669"/>
    <property type="project" value="TreeGrafter"/>
</dbReference>
<dbReference type="PANTHER" id="PTHR30346">
    <property type="entry name" value="TRANSCRIPTIONAL DUAL REGULATOR HCAR-RELATED"/>
    <property type="match status" value="1"/>
</dbReference>
<dbReference type="FunFam" id="1.10.10.10:FF:000001">
    <property type="entry name" value="LysR family transcriptional regulator"/>
    <property type="match status" value="1"/>
</dbReference>
<dbReference type="PANTHER" id="PTHR30346:SF29">
    <property type="entry name" value="LYSR SUBSTRATE-BINDING"/>
    <property type="match status" value="1"/>
</dbReference>
<dbReference type="Proteomes" id="UP000198609">
    <property type="component" value="Unassembled WGS sequence"/>
</dbReference>
<dbReference type="InterPro" id="IPR005119">
    <property type="entry name" value="LysR_subst-bd"/>
</dbReference>
<keyword evidence="2" id="KW-0805">Transcription regulation</keyword>
<evidence type="ECO:0000256" key="2">
    <source>
        <dbReference type="ARBA" id="ARBA00023015"/>
    </source>
</evidence>
<proteinExistence type="inferred from homology"/>
<dbReference type="InterPro" id="IPR000847">
    <property type="entry name" value="LysR_HTH_N"/>
</dbReference>
<dbReference type="AlphaFoldDB" id="A0A1H4MH02"/>
<reference evidence="7" key="1">
    <citation type="submission" date="2016-10" db="EMBL/GenBank/DDBJ databases">
        <authorList>
            <person name="Varghese N."/>
            <person name="Submissions S."/>
        </authorList>
    </citation>
    <scope>NUCLEOTIDE SEQUENCE [LARGE SCALE GENOMIC DNA]</scope>
    <source>
        <strain evidence="7">DSM 40318</strain>
    </source>
</reference>
<keyword evidence="4" id="KW-0804">Transcription</keyword>
<dbReference type="SUPFAM" id="SSF53850">
    <property type="entry name" value="Periplasmic binding protein-like II"/>
    <property type="match status" value="1"/>
</dbReference>
<organism evidence="6 7">
    <name type="scientific">Streptomyces melanosporofaciens</name>
    <dbReference type="NCBI Taxonomy" id="67327"/>
    <lineage>
        <taxon>Bacteria</taxon>
        <taxon>Bacillati</taxon>
        <taxon>Actinomycetota</taxon>
        <taxon>Actinomycetes</taxon>
        <taxon>Kitasatosporales</taxon>
        <taxon>Streptomycetaceae</taxon>
        <taxon>Streptomyces</taxon>
        <taxon>Streptomyces violaceusniger group</taxon>
    </lineage>
</organism>
<dbReference type="Gene3D" id="1.10.10.10">
    <property type="entry name" value="Winged helix-like DNA-binding domain superfamily/Winged helix DNA-binding domain"/>
    <property type="match status" value="1"/>
</dbReference>
<keyword evidence="7" id="KW-1185">Reference proteome</keyword>
<dbReference type="SUPFAM" id="SSF46785">
    <property type="entry name" value="Winged helix' DNA-binding domain"/>
    <property type="match status" value="1"/>
</dbReference>
<dbReference type="EMBL" id="FNST01000002">
    <property type="protein sequence ID" value="SEB82269.1"/>
    <property type="molecule type" value="Genomic_DNA"/>
</dbReference>
<dbReference type="RefSeq" id="WP_093461427.1">
    <property type="nucleotide sequence ID" value="NZ_FNST01000002.1"/>
</dbReference>